<keyword evidence="2" id="KW-1185">Reference proteome</keyword>
<dbReference type="AlphaFoldDB" id="A0A9J6A7Z1"/>
<protein>
    <submittedName>
        <fullName evidence="1">Uncharacterized protein</fullName>
    </submittedName>
</protein>
<dbReference type="Proteomes" id="UP000824120">
    <property type="component" value="Chromosome 2"/>
</dbReference>
<evidence type="ECO:0000313" key="1">
    <source>
        <dbReference type="EMBL" id="KAG5620127.1"/>
    </source>
</evidence>
<proteinExistence type="predicted"/>
<name>A0A9J6A7Z1_SOLCO</name>
<dbReference type="EMBL" id="JACXVP010000002">
    <property type="protein sequence ID" value="KAG5620127.1"/>
    <property type="molecule type" value="Genomic_DNA"/>
</dbReference>
<accession>A0A9J6A7Z1</accession>
<gene>
    <name evidence="1" type="ORF">H5410_005345</name>
</gene>
<comment type="caution">
    <text evidence="1">The sequence shown here is derived from an EMBL/GenBank/DDBJ whole genome shotgun (WGS) entry which is preliminary data.</text>
</comment>
<evidence type="ECO:0000313" key="2">
    <source>
        <dbReference type="Proteomes" id="UP000824120"/>
    </source>
</evidence>
<sequence length="91" mass="10291">MLLKVKLTIPGFSSPRDPNLICKLKKATYVTASGNRDYLLHQLVSEQLILGFDHVVSNKNPDKSSEEVGSRFVVESYEGYGQLEMFRSIKK</sequence>
<organism evidence="1 2">
    <name type="scientific">Solanum commersonii</name>
    <name type="common">Commerson's wild potato</name>
    <name type="synonym">Commerson's nightshade</name>
    <dbReference type="NCBI Taxonomy" id="4109"/>
    <lineage>
        <taxon>Eukaryota</taxon>
        <taxon>Viridiplantae</taxon>
        <taxon>Streptophyta</taxon>
        <taxon>Embryophyta</taxon>
        <taxon>Tracheophyta</taxon>
        <taxon>Spermatophyta</taxon>
        <taxon>Magnoliopsida</taxon>
        <taxon>eudicotyledons</taxon>
        <taxon>Gunneridae</taxon>
        <taxon>Pentapetalae</taxon>
        <taxon>asterids</taxon>
        <taxon>lamiids</taxon>
        <taxon>Solanales</taxon>
        <taxon>Solanaceae</taxon>
        <taxon>Solanoideae</taxon>
        <taxon>Solaneae</taxon>
        <taxon>Solanum</taxon>
    </lineage>
</organism>
<reference evidence="1 2" key="1">
    <citation type="submission" date="2020-09" db="EMBL/GenBank/DDBJ databases">
        <title>De no assembly of potato wild relative species, Solanum commersonii.</title>
        <authorList>
            <person name="Cho K."/>
        </authorList>
    </citation>
    <scope>NUCLEOTIDE SEQUENCE [LARGE SCALE GENOMIC DNA]</scope>
    <source>
        <strain evidence="1">LZ3.2</strain>
        <tissue evidence="1">Leaf</tissue>
    </source>
</reference>